<keyword evidence="4" id="KW-1185">Reference proteome</keyword>
<dbReference type="PANTHER" id="PTHR21228">
    <property type="entry name" value="FAST LEU-RICH DOMAIN-CONTAINING"/>
    <property type="match status" value="1"/>
</dbReference>
<comment type="caution">
    <text evidence="3">The sequence shown here is derived from an EMBL/GenBank/DDBJ whole genome shotgun (WGS) entry which is preliminary data.</text>
</comment>
<dbReference type="Pfam" id="PF26188">
    <property type="entry name" value="RESC6"/>
    <property type="match status" value="1"/>
</dbReference>
<protein>
    <recommendedName>
        <fullName evidence="2">RNA-editing substrate-binding complex 6 protein domain-containing protein</fullName>
    </recommendedName>
</protein>
<organism evidence="3 4">
    <name type="scientific">Prorocentrum cordatum</name>
    <dbReference type="NCBI Taxonomy" id="2364126"/>
    <lineage>
        <taxon>Eukaryota</taxon>
        <taxon>Sar</taxon>
        <taxon>Alveolata</taxon>
        <taxon>Dinophyceae</taxon>
        <taxon>Prorocentrales</taxon>
        <taxon>Prorocentraceae</taxon>
        <taxon>Prorocentrum</taxon>
    </lineage>
</organism>
<dbReference type="Proteomes" id="UP001189429">
    <property type="component" value="Unassembled WGS sequence"/>
</dbReference>
<dbReference type="EMBL" id="CAUYUJ010014958">
    <property type="protein sequence ID" value="CAK0848191.1"/>
    <property type="molecule type" value="Genomic_DNA"/>
</dbReference>
<name>A0ABN9TQ12_9DINO</name>
<evidence type="ECO:0000313" key="3">
    <source>
        <dbReference type="EMBL" id="CAK0848191.1"/>
    </source>
</evidence>
<feature type="domain" description="RNA-editing substrate-binding complex 6 protein" evidence="2">
    <location>
        <begin position="86"/>
        <end position="315"/>
    </location>
</feature>
<dbReference type="PANTHER" id="PTHR21228:SF40">
    <property type="entry name" value="LD45607P"/>
    <property type="match status" value="1"/>
</dbReference>
<sequence length="539" mass="57520">MSRAAAALAACRQRRGAAAAAAALQPPPPPPAPGAAVASQRPVRGSLAELERLARQASEGARPAGSELARAAAALTQELRTEPAAFRSADMLQIVGACCRASHRHPPLMEAAAAHVLRGMQAYPLFEGDGTAQLSPVDIACLVFAYAHCGHQAGALLEACAERLKACHMIGGPNCATILNSYARLSECNPELFKLLAVSIIQTRPESFEVHHLSITMNAFARCQVRKPQLFNLLGGFLQRRVEELSPQNVSNVAHAFAKLECYNHDLFAALQGQVLSGTLGAYKNFELAVLTHSMAKLGAGGRKLYGALFEECARRAEWSPRAVAQILDAMRRRQAYFNEALALLLLRQFVEGMRDYPVHPLTQTAWCLVELNVLDMADRLQPLLPEEAAAAGGAEVPEGAGSAAARQVMREVFERMESLSGARPLTPTQTCYVQQLVRSYHSWEGAGCALRSRGPRCQGGGGGALAGAGQLGPVAWPGLVVCGKCSWRAPDGKYEVDYRLQPAHVRAFCKSLFVSSTSVVSSVGRGGRAAGARARALT</sequence>
<evidence type="ECO:0000259" key="2">
    <source>
        <dbReference type="Pfam" id="PF26188"/>
    </source>
</evidence>
<dbReference type="InterPro" id="IPR050870">
    <property type="entry name" value="FAST_kinase"/>
</dbReference>
<gene>
    <name evidence="3" type="ORF">PCOR1329_LOCUS41202</name>
</gene>
<evidence type="ECO:0000256" key="1">
    <source>
        <dbReference type="SAM" id="MobiDB-lite"/>
    </source>
</evidence>
<dbReference type="InterPro" id="IPR058917">
    <property type="entry name" value="RESC6_dom"/>
</dbReference>
<reference evidence="3" key="1">
    <citation type="submission" date="2023-10" db="EMBL/GenBank/DDBJ databases">
        <authorList>
            <person name="Chen Y."/>
            <person name="Shah S."/>
            <person name="Dougan E. K."/>
            <person name="Thang M."/>
            <person name="Chan C."/>
        </authorList>
    </citation>
    <scope>NUCLEOTIDE SEQUENCE [LARGE SCALE GENOMIC DNA]</scope>
</reference>
<proteinExistence type="predicted"/>
<feature type="region of interest" description="Disordered" evidence="1">
    <location>
        <begin position="18"/>
        <end position="41"/>
    </location>
</feature>
<accession>A0ABN9TQ12</accession>
<evidence type="ECO:0000313" key="4">
    <source>
        <dbReference type="Proteomes" id="UP001189429"/>
    </source>
</evidence>